<evidence type="ECO:0008006" key="11">
    <source>
        <dbReference type="Google" id="ProtNLM"/>
    </source>
</evidence>
<dbReference type="SUPFAM" id="SSF47323">
    <property type="entry name" value="Anticodon-binding domain of a subclass of class I aminoacyl-tRNA synthetases"/>
    <property type="match status" value="1"/>
</dbReference>
<comment type="caution">
    <text evidence="9">The sequence shown here is derived from an EMBL/GenBank/DDBJ whole genome shotgun (WGS) entry which is preliminary data.</text>
</comment>
<evidence type="ECO:0000256" key="3">
    <source>
        <dbReference type="ARBA" id="ARBA00022840"/>
    </source>
</evidence>
<dbReference type="InterPro" id="IPR023586">
    <property type="entry name" value="Ile-tRNA-ligase_type2"/>
</dbReference>
<dbReference type="SUPFAM" id="SSF52374">
    <property type="entry name" value="Nucleotidylyl transferase"/>
    <property type="match status" value="1"/>
</dbReference>
<dbReference type="GO" id="GO:0006412">
    <property type="term" value="P:translation"/>
    <property type="evidence" value="ECO:0007669"/>
    <property type="project" value="UniProtKB-KW"/>
</dbReference>
<evidence type="ECO:0000256" key="6">
    <source>
        <dbReference type="ARBA" id="ARBA00048359"/>
    </source>
</evidence>
<feature type="domain" description="Methionyl/Valyl/Leucyl/Isoleucyl-tRNA synthetase anticodon-binding" evidence="8">
    <location>
        <begin position="94"/>
        <end position="187"/>
    </location>
</feature>
<organism evidence="9 10">
    <name type="scientific">Cichlidogyrus casuarinus</name>
    <dbReference type="NCBI Taxonomy" id="1844966"/>
    <lineage>
        <taxon>Eukaryota</taxon>
        <taxon>Metazoa</taxon>
        <taxon>Spiralia</taxon>
        <taxon>Lophotrochozoa</taxon>
        <taxon>Platyhelminthes</taxon>
        <taxon>Monogenea</taxon>
        <taxon>Monopisthocotylea</taxon>
        <taxon>Dactylogyridea</taxon>
        <taxon>Ancyrocephalidae</taxon>
        <taxon>Cichlidogyrus</taxon>
    </lineage>
</organism>
<dbReference type="CDD" id="cd07961">
    <property type="entry name" value="Anticodon_Ia_Ile_ABEc"/>
    <property type="match status" value="1"/>
</dbReference>
<dbReference type="Pfam" id="PF08264">
    <property type="entry name" value="Anticodon_1"/>
    <property type="match status" value="1"/>
</dbReference>
<comment type="catalytic activity">
    <reaction evidence="6">
        <text>tRNA(Ile) + L-isoleucine + ATP = L-isoleucyl-tRNA(Ile) + AMP + diphosphate</text>
        <dbReference type="Rhea" id="RHEA:11060"/>
        <dbReference type="Rhea" id="RHEA-COMP:9666"/>
        <dbReference type="Rhea" id="RHEA-COMP:9695"/>
        <dbReference type="ChEBI" id="CHEBI:30616"/>
        <dbReference type="ChEBI" id="CHEBI:33019"/>
        <dbReference type="ChEBI" id="CHEBI:58045"/>
        <dbReference type="ChEBI" id="CHEBI:78442"/>
        <dbReference type="ChEBI" id="CHEBI:78528"/>
        <dbReference type="ChEBI" id="CHEBI:456215"/>
        <dbReference type="EC" id="6.1.1.5"/>
    </reaction>
</comment>
<keyword evidence="3" id="KW-0067">ATP-binding</keyword>
<name>A0ABD2PMG2_9PLAT</name>
<dbReference type="Pfam" id="PF00133">
    <property type="entry name" value="tRNA-synt_1"/>
    <property type="match status" value="1"/>
</dbReference>
<evidence type="ECO:0000313" key="10">
    <source>
        <dbReference type="Proteomes" id="UP001626550"/>
    </source>
</evidence>
<accession>A0ABD2PMG2</accession>
<evidence type="ECO:0000256" key="5">
    <source>
        <dbReference type="ARBA" id="ARBA00023146"/>
    </source>
</evidence>
<dbReference type="AlphaFoldDB" id="A0ABD2PMG2"/>
<dbReference type="GO" id="GO:0005524">
    <property type="term" value="F:ATP binding"/>
    <property type="evidence" value="ECO:0007669"/>
    <property type="project" value="UniProtKB-KW"/>
</dbReference>
<sequence length="208" mass="24603">MSKRLNNYPDPMKIVKNHGADALRLYLINSPVVRAQNLRFSEAGVRDVVKDVLLPWFNALRFLLECSIQPYETRTRSQFRMNPSDTVCSDNYMDKWILSFTQSLLMFFRQELAAYRLYTVVPRLVKFIDHLVNWYIRMNRRRLKGDSAENEQDWLSALNTLTKVLFQLVCMMAPFTPFFTEFVYQHLRDKLDFSSNLKDLPVGFDHVS</sequence>
<reference evidence="9 10" key="1">
    <citation type="submission" date="2024-11" db="EMBL/GenBank/DDBJ databases">
        <title>Adaptive evolution of stress response genes in parasites aligns with host niche diversity.</title>
        <authorList>
            <person name="Hahn C."/>
            <person name="Resl P."/>
        </authorList>
    </citation>
    <scope>NUCLEOTIDE SEQUENCE [LARGE SCALE GENOMIC DNA]</scope>
    <source>
        <strain evidence="9">EGGRZ-B1_66</strain>
        <tissue evidence="9">Body</tissue>
    </source>
</reference>
<evidence type="ECO:0000313" key="9">
    <source>
        <dbReference type="EMBL" id="KAL3308454.1"/>
    </source>
</evidence>
<dbReference type="Proteomes" id="UP001626550">
    <property type="component" value="Unassembled WGS sequence"/>
</dbReference>
<dbReference type="InterPro" id="IPR013155">
    <property type="entry name" value="M/V/L/I-tRNA-synth_anticd-bd"/>
</dbReference>
<evidence type="ECO:0000256" key="2">
    <source>
        <dbReference type="ARBA" id="ARBA00022741"/>
    </source>
</evidence>
<dbReference type="EMBL" id="JBJKFK010005212">
    <property type="protein sequence ID" value="KAL3308454.1"/>
    <property type="molecule type" value="Genomic_DNA"/>
</dbReference>
<dbReference type="GO" id="GO:0004822">
    <property type="term" value="F:isoleucine-tRNA ligase activity"/>
    <property type="evidence" value="ECO:0007669"/>
    <property type="project" value="UniProtKB-EC"/>
</dbReference>
<dbReference type="PANTHER" id="PTHR42780">
    <property type="entry name" value="SOLEUCYL-TRNA SYNTHETASE"/>
    <property type="match status" value="1"/>
</dbReference>
<evidence type="ECO:0000256" key="1">
    <source>
        <dbReference type="ARBA" id="ARBA00022598"/>
    </source>
</evidence>
<dbReference type="Gene3D" id="3.40.50.620">
    <property type="entry name" value="HUPs"/>
    <property type="match status" value="1"/>
</dbReference>
<proteinExistence type="predicted"/>
<keyword evidence="10" id="KW-1185">Reference proteome</keyword>
<protein>
    <recommendedName>
        <fullName evidence="11">Isoleucyl-tRNA synthetase</fullName>
    </recommendedName>
</protein>
<keyword evidence="4" id="KW-0648">Protein biosynthesis</keyword>
<keyword evidence="2" id="KW-0547">Nucleotide-binding</keyword>
<feature type="domain" description="Aminoacyl-tRNA synthetase class Ia" evidence="7">
    <location>
        <begin position="1"/>
        <end position="38"/>
    </location>
</feature>
<keyword evidence="5" id="KW-0030">Aminoacyl-tRNA synthetase</keyword>
<dbReference type="InterPro" id="IPR033709">
    <property type="entry name" value="Anticodon_Ile_ABEc"/>
</dbReference>
<dbReference type="InterPro" id="IPR009080">
    <property type="entry name" value="tRNAsynth_Ia_anticodon-bd"/>
</dbReference>
<keyword evidence="1" id="KW-0436">Ligase</keyword>
<dbReference type="InterPro" id="IPR014729">
    <property type="entry name" value="Rossmann-like_a/b/a_fold"/>
</dbReference>
<dbReference type="Gene3D" id="1.10.730.10">
    <property type="entry name" value="Isoleucyl-tRNA Synthetase, Domain 1"/>
    <property type="match status" value="1"/>
</dbReference>
<dbReference type="PANTHER" id="PTHR42780:SF1">
    <property type="entry name" value="ISOLEUCINE--TRNA LIGASE, CYTOPLASMIC"/>
    <property type="match status" value="1"/>
</dbReference>
<dbReference type="InterPro" id="IPR002300">
    <property type="entry name" value="aa-tRNA-synth_Ia"/>
</dbReference>
<evidence type="ECO:0000259" key="7">
    <source>
        <dbReference type="Pfam" id="PF00133"/>
    </source>
</evidence>
<evidence type="ECO:0000256" key="4">
    <source>
        <dbReference type="ARBA" id="ARBA00022917"/>
    </source>
</evidence>
<gene>
    <name evidence="9" type="ORF">Ciccas_013015</name>
</gene>
<evidence type="ECO:0000259" key="8">
    <source>
        <dbReference type="Pfam" id="PF08264"/>
    </source>
</evidence>